<reference evidence="2 3" key="1">
    <citation type="submission" date="2022-02" db="EMBL/GenBank/DDBJ databases">
        <title>Genomic structural plasticity of rodent-associated Bartonella in nature.</title>
        <authorList>
            <person name="Sousa K.C.M."/>
            <person name="Gutierrez R."/>
            <person name="Yahalomi D."/>
            <person name="Shalit T."/>
            <person name="Markus B."/>
            <person name="Nachum-Biala Y."/>
            <person name="Hawlena H."/>
            <person name="Marcos-Hadad E."/>
            <person name="Hazkani-Covo E."/>
            <person name="Neves H.R."/>
            <person name="Covo S."/>
            <person name="Harrus S."/>
        </authorList>
    </citation>
    <scope>NUCLEOTIDE SEQUENCE [LARGE SCALE GENOMIC DNA]</scope>
    <source>
        <strain evidence="2 3">B35_1_2</strain>
    </source>
</reference>
<accession>A0ABY3VTQ6</accession>
<name>A0ABY3VTQ6_9HYPH</name>
<dbReference type="InterPro" id="IPR003779">
    <property type="entry name" value="CMD-like"/>
</dbReference>
<sequence length="246" mass="27367">MQEQTFVNYKKNAYELGVERLRSMELVETPSILEEMADVAPDLAKFIISFVYGEIYERPHLTSRIRQLATVAIFATLGNARRQLKFHLTSALNIGCSPAELIEVMIQLALYAGFTAALNSVFAAKEVFDEKQLDFISSCGSPLVCEDRYESGLKALEHIDGPDGQMIIKTLGSIAPDLARFVVEFGFGDIYTRPILNFFEREIITVAALGTAIPQLKLHIQGLLNVGGTPEQVIELAIHIALWYQV</sequence>
<keyword evidence="3" id="KW-1185">Reference proteome</keyword>
<proteinExistence type="predicted"/>
<dbReference type="RefSeq" id="WP_241436934.1">
    <property type="nucleotide sequence ID" value="NZ_CP093033.1"/>
</dbReference>
<dbReference type="InterPro" id="IPR052512">
    <property type="entry name" value="4CMD/NDH-1_regulator"/>
</dbReference>
<dbReference type="InterPro" id="IPR029032">
    <property type="entry name" value="AhpD-like"/>
</dbReference>
<feature type="domain" description="Carboxymuconolactone decarboxylase-like" evidence="1">
    <location>
        <begin position="176"/>
        <end position="241"/>
    </location>
</feature>
<feature type="domain" description="Carboxymuconolactone decarboxylase-like" evidence="1">
    <location>
        <begin position="41"/>
        <end position="126"/>
    </location>
</feature>
<gene>
    <name evidence="2" type="ORF">MNL13_05910</name>
</gene>
<evidence type="ECO:0000259" key="1">
    <source>
        <dbReference type="Pfam" id="PF02627"/>
    </source>
</evidence>
<dbReference type="PANTHER" id="PTHR33570:SF10">
    <property type="entry name" value="GAMMA-CARBOXYMUCONOLACTONE DECARBOXYLASE"/>
    <property type="match status" value="1"/>
</dbReference>
<organism evidence="2 3">
    <name type="scientific">Bartonella krasnovii</name>
    <dbReference type="NCBI Taxonomy" id="2267275"/>
    <lineage>
        <taxon>Bacteria</taxon>
        <taxon>Pseudomonadati</taxon>
        <taxon>Pseudomonadota</taxon>
        <taxon>Alphaproteobacteria</taxon>
        <taxon>Hyphomicrobiales</taxon>
        <taxon>Bartonellaceae</taxon>
        <taxon>Bartonella</taxon>
    </lineage>
</organism>
<protein>
    <submittedName>
        <fullName evidence="2">Carboxymuconolactone decarboxylase family protein</fullName>
    </submittedName>
</protein>
<evidence type="ECO:0000313" key="3">
    <source>
        <dbReference type="Proteomes" id="UP000829580"/>
    </source>
</evidence>
<dbReference type="Gene3D" id="1.20.1290.10">
    <property type="entry name" value="AhpD-like"/>
    <property type="match status" value="2"/>
</dbReference>
<evidence type="ECO:0000313" key="2">
    <source>
        <dbReference type="EMBL" id="UNF28754.1"/>
    </source>
</evidence>
<dbReference type="PANTHER" id="PTHR33570">
    <property type="entry name" value="4-CARBOXYMUCONOLACTONE DECARBOXYLASE FAMILY PROTEIN"/>
    <property type="match status" value="1"/>
</dbReference>
<dbReference type="Proteomes" id="UP000829580">
    <property type="component" value="Chromosome"/>
</dbReference>
<dbReference type="SUPFAM" id="SSF69118">
    <property type="entry name" value="AhpD-like"/>
    <property type="match status" value="1"/>
</dbReference>
<dbReference type="EMBL" id="CP093033">
    <property type="protein sequence ID" value="UNF28754.1"/>
    <property type="molecule type" value="Genomic_DNA"/>
</dbReference>
<dbReference type="Pfam" id="PF02627">
    <property type="entry name" value="CMD"/>
    <property type="match status" value="2"/>
</dbReference>